<protein>
    <recommendedName>
        <fullName evidence="4">Transcriptional initiation protein Tat</fullName>
    </recommendedName>
</protein>
<comment type="caution">
    <text evidence="2">The sequence shown here is derived from an EMBL/GenBank/DDBJ whole genome shotgun (WGS) entry which is preliminary data.</text>
</comment>
<organism evidence="2 3">
    <name type="scientific">Halorubrum distributum</name>
    <dbReference type="NCBI Taxonomy" id="29283"/>
    <lineage>
        <taxon>Archaea</taxon>
        <taxon>Methanobacteriati</taxon>
        <taxon>Methanobacteriota</taxon>
        <taxon>Stenosarchaea group</taxon>
        <taxon>Halobacteria</taxon>
        <taxon>Halobacteriales</taxon>
        <taxon>Haloferacaceae</taxon>
        <taxon>Halorubrum</taxon>
        <taxon>Halorubrum distributum group</taxon>
    </lineage>
</organism>
<dbReference type="PROSITE" id="PS51318">
    <property type="entry name" value="TAT"/>
    <property type="match status" value="1"/>
</dbReference>
<dbReference type="AlphaFoldDB" id="A0A6B1I8K2"/>
<evidence type="ECO:0000313" key="2">
    <source>
        <dbReference type="EMBL" id="MYL15329.1"/>
    </source>
</evidence>
<dbReference type="Proteomes" id="UP000460194">
    <property type="component" value="Unassembled WGS sequence"/>
</dbReference>
<evidence type="ECO:0000313" key="3">
    <source>
        <dbReference type="Proteomes" id="UP000460194"/>
    </source>
</evidence>
<gene>
    <name evidence="2" type="ORF">GLW36_01515</name>
</gene>
<dbReference type="EMBL" id="WMEO01000001">
    <property type="protein sequence ID" value="MYL15329.1"/>
    <property type="molecule type" value="Genomic_DNA"/>
</dbReference>
<evidence type="ECO:0000256" key="1">
    <source>
        <dbReference type="SAM" id="MobiDB-lite"/>
    </source>
</evidence>
<sequence length="454" mass="48728">MVPEPSSVSRRTVLATLGGGVAALAGGTAVVGATEPTALPDPITDAATKYYPTPPEVDTLWRPPVTEAHARAAVETLAETVAESQRRWDAIGDVGDEGAPITTDSGGWLEDAREALDEGDHDTALFRARYGLQFAGEALGYARAEQDAIDPTDVRDRATALTERAESVATDLRPYPTTDPARDLGWYVRIEGEVQSASALAARALPDDADSGQNADSGGESDASADAIDPEIAGEVTAALLRGEVDAMTAERYRDILFERLGSDTEPHAEALRTAAERFRAALPEYPSREDARARYIGEVDRYGPWEFAHSRLAQWCLGSTAPVPWRTPIDADLLALRTVAVSIGLARRRAHETAVDRLVVEPDDDGFDSGHALAAKRRAHATYESVVGSDPSPLLVTQIGRAVEDLQVAAVGFGGGRDRPMWRERLEAYLYALVGRAKLEAFPPLRDAILDPA</sequence>
<dbReference type="InterPro" id="IPR006311">
    <property type="entry name" value="TAT_signal"/>
</dbReference>
<accession>A0A6B1I8K2</accession>
<dbReference type="RefSeq" id="WP_159368492.1">
    <property type="nucleotide sequence ID" value="NZ_WMEO01000001.1"/>
</dbReference>
<evidence type="ECO:0008006" key="4">
    <source>
        <dbReference type="Google" id="ProtNLM"/>
    </source>
</evidence>
<proteinExistence type="predicted"/>
<name>A0A6B1I8K2_9EURY</name>
<feature type="region of interest" description="Disordered" evidence="1">
    <location>
        <begin position="205"/>
        <end position="229"/>
    </location>
</feature>
<reference evidence="2 3" key="1">
    <citation type="submission" date="2019-11" db="EMBL/GenBank/DDBJ databases">
        <title>Genome sequences of 17 halophilic strains isolated from different environments.</title>
        <authorList>
            <person name="Furrow R.E."/>
        </authorList>
    </citation>
    <scope>NUCLEOTIDE SEQUENCE [LARGE SCALE GENOMIC DNA]</scope>
    <source>
        <strain evidence="2 3">22517_05_Cabo</strain>
    </source>
</reference>